<dbReference type="InterPro" id="IPR043129">
    <property type="entry name" value="ATPase_NBD"/>
</dbReference>
<protein>
    <submittedName>
        <fullName evidence="2">2-hydroxyglutaryl-CoA dehydratase</fullName>
    </submittedName>
</protein>
<dbReference type="Gene3D" id="3.30.420.40">
    <property type="match status" value="4"/>
</dbReference>
<dbReference type="PANTHER" id="PTHR32329">
    <property type="entry name" value="BIFUNCTIONAL PROTEIN [INCLUDES 2-HYDROXYACYL-COA DEHYDRATASE (N-TER) AND ITS ACTIVATOR DOMAIN (C_TERM)-RELATED"/>
    <property type="match status" value="1"/>
</dbReference>
<evidence type="ECO:0000313" key="3">
    <source>
        <dbReference type="Proteomes" id="UP000775770"/>
    </source>
</evidence>
<proteinExistence type="predicted"/>
<reference evidence="2" key="1">
    <citation type="submission" date="2020-04" db="EMBL/GenBank/DDBJ databases">
        <title>Deep metagenomics examines the oral microbiome during advanced dental caries in children, revealing novel taxa and co-occurrences with host molecules.</title>
        <authorList>
            <person name="Baker J.L."/>
            <person name="Morton J.T."/>
            <person name="Dinis M."/>
            <person name="Alvarez R."/>
            <person name="Tran N.C."/>
            <person name="Knight R."/>
            <person name="Edlund A."/>
        </authorList>
    </citation>
    <scope>NUCLEOTIDE SEQUENCE</scope>
    <source>
        <strain evidence="2">JCVI_38_bin.19</strain>
    </source>
</reference>
<feature type="domain" description="ATPase BadF/BadG/BcrA/BcrD type" evidence="1">
    <location>
        <begin position="7"/>
        <end position="254"/>
    </location>
</feature>
<dbReference type="CDD" id="cd24034">
    <property type="entry name" value="ASKHA_NBD_O66634-like_rpt1"/>
    <property type="match status" value="1"/>
</dbReference>
<sequence length="548" mass="59134">MTGTYRLGIDIGSTTVKVAILDQEKNLLFSDYRRHFANIQETLADLLEEAKEALGDCSLTCMVTGSGGLSLAKHMGQPFCQEVVAVANSLKEFYPKTDVAIELGGEDAKIIYFKGGIDQRMNGICAGGTGSFIDQMASLLDTDASGLNELAKNFQMIYPIAARCGVFAKTDIQPLINEGAAREDLAASIFQAVCNQTISGLAQGKPIRGNVAFLGGPLHFMSELRNSFIRTLKLEGDAIINPDNSHLFAAMGSALSIEENAKEVPLASLVKSLRAGIEMDSEIKRMDCLFEKEEDYQSFIARHDKAKVPTGDLSNYKGKIFLGIDAGSTTTKVALISEEGELLYTFYSGNEGSPIATAIRAMKEIKEKLPEGAEISYSCSTGYGEALLKSAFQLDEGEVETIAHYYAASFFEPDVDCILDIGGQDMKCIHIKDGTVDNVQLNEACSSGCGSFLETFAKSLGYNVIDFSQEALFAETPTDLGSRCTVFMNSNVKQAQKEGATVADISAGLAYSVVKNALYKVIKVTNPKELGKHIVVQGGTFYNNAVLR</sequence>
<dbReference type="CDD" id="cd24035">
    <property type="entry name" value="ASKHA_NBD_O66634-like_rpt2"/>
    <property type="match status" value="1"/>
</dbReference>
<comment type="caution">
    <text evidence="2">The sequence shown here is derived from an EMBL/GenBank/DDBJ whole genome shotgun (WGS) entry which is preliminary data.</text>
</comment>
<accession>A0A930GYY2</accession>
<name>A0A930GYY2_9FIRM</name>
<dbReference type="AlphaFoldDB" id="A0A930GYY2"/>
<dbReference type="Pfam" id="PF01869">
    <property type="entry name" value="BcrAD_BadFG"/>
    <property type="match status" value="2"/>
</dbReference>
<dbReference type="InterPro" id="IPR002731">
    <property type="entry name" value="ATPase_BadF"/>
</dbReference>
<evidence type="ECO:0000259" key="1">
    <source>
        <dbReference type="Pfam" id="PF01869"/>
    </source>
</evidence>
<organism evidence="2 3">
    <name type="scientific">Oribacterium sinus</name>
    <dbReference type="NCBI Taxonomy" id="237576"/>
    <lineage>
        <taxon>Bacteria</taxon>
        <taxon>Bacillati</taxon>
        <taxon>Bacillota</taxon>
        <taxon>Clostridia</taxon>
        <taxon>Lachnospirales</taxon>
        <taxon>Lachnospiraceae</taxon>
        <taxon>Oribacterium</taxon>
    </lineage>
</organism>
<dbReference type="Proteomes" id="UP000775770">
    <property type="component" value="Unassembled WGS sequence"/>
</dbReference>
<feature type="non-terminal residue" evidence="2">
    <location>
        <position position="548"/>
    </location>
</feature>
<dbReference type="SUPFAM" id="SSF53067">
    <property type="entry name" value="Actin-like ATPase domain"/>
    <property type="match status" value="2"/>
</dbReference>
<gene>
    <name evidence="2" type="ORF">HXM90_08120</name>
</gene>
<dbReference type="PANTHER" id="PTHR32329:SF4">
    <property type="entry name" value="ACTIVATOR OF 2-HYDROXYACYL-COA DEHYDRATASE"/>
    <property type="match status" value="1"/>
</dbReference>
<feature type="domain" description="ATPase BadF/BadG/BcrA/BcrD type" evidence="1">
    <location>
        <begin position="322"/>
        <end position="547"/>
    </location>
</feature>
<dbReference type="RefSeq" id="WP_304072727.1">
    <property type="nucleotide sequence ID" value="NZ_JABZRA010000132.1"/>
</dbReference>
<dbReference type="InterPro" id="IPR051805">
    <property type="entry name" value="Dehydratase_Activator_Redct"/>
</dbReference>
<dbReference type="EMBL" id="JABZRA010000132">
    <property type="protein sequence ID" value="MBF1273361.1"/>
    <property type="molecule type" value="Genomic_DNA"/>
</dbReference>
<evidence type="ECO:0000313" key="2">
    <source>
        <dbReference type="EMBL" id="MBF1273361.1"/>
    </source>
</evidence>